<proteinExistence type="predicted"/>
<name>A0A8J6TSM3_9BACT</name>
<reference evidence="1 2" key="1">
    <citation type="submission" date="2020-08" db="EMBL/GenBank/DDBJ databases">
        <title>Bridging the membrane lipid divide: bacteria of the FCB group superphylum have the potential to synthesize archaeal ether lipids.</title>
        <authorList>
            <person name="Villanueva L."/>
            <person name="Von Meijenfeldt F.A.B."/>
            <person name="Westbye A.B."/>
            <person name="Yadav S."/>
            <person name="Hopmans E.C."/>
            <person name="Dutilh B.E."/>
            <person name="Sinninghe Damste J.S."/>
        </authorList>
    </citation>
    <scope>NUCLEOTIDE SEQUENCE [LARGE SCALE GENOMIC DNA]</scope>
    <source>
        <strain evidence="1">NIOZ-UU17</strain>
    </source>
</reference>
<evidence type="ECO:0000313" key="1">
    <source>
        <dbReference type="EMBL" id="MBC8432365.1"/>
    </source>
</evidence>
<protein>
    <submittedName>
        <fullName evidence="1">Uncharacterized protein</fullName>
    </submittedName>
</protein>
<evidence type="ECO:0000313" key="2">
    <source>
        <dbReference type="Proteomes" id="UP000605201"/>
    </source>
</evidence>
<dbReference type="Proteomes" id="UP000605201">
    <property type="component" value="Unassembled WGS sequence"/>
</dbReference>
<accession>A0A8J6TSM3</accession>
<organism evidence="1 2">
    <name type="scientific">Candidatus Desulfatibia vada</name>
    <dbReference type="NCBI Taxonomy" id="2841696"/>
    <lineage>
        <taxon>Bacteria</taxon>
        <taxon>Pseudomonadati</taxon>
        <taxon>Thermodesulfobacteriota</taxon>
        <taxon>Desulfobacteria</taxon>
        <taxon>Desulfobacterales</taxon>
        <taxon>Desulfobacterales incertae sedis</taxon>
        <taxon>Candidatus Desulfatibia</taxon>
    </lineage>
</organism>
<sequence length="136" mass="15569">MNLKSMMGTNFFVNVGTKNEPKLVHLGKAAYGIRFAFRWNPDHYTDYEGFKKFVMPHQVYNHFGNPVDSEYFINEIVPSKMDEPPIAPAYRKAGKEDFVHVVKELKESKIVGEHHFVDEDFGVDVSGLVLKKSVFG</sequence>
<comment type="caution">
    <text evidence="1">The sequence shown here is derived from an EMBL/GenBank/DDBJ whole genome shotgun (WGS) entry which is preliminary data.</text>
</comment>
<dbReference type="AlphaFoldDB" id="A0A8J6TSM3"/>
<gene>
    <name evidence="1" type="ORF">H8D96_10645</name>
</gene>
<dbReference type="EMBL" id="JACNIG010000220">
    <property type="protein sequence ID" value="MBC8432365.1"/>
    <property type="molecule type" value="Genomic_DNA"/>
</dbReference>